<organism evidence="1 2">
    <name type="scientific">Aeromonas sobria</name>
    <dbReference type="NCBI Taxonomy" id="646"/>
    <lineage>
        <taxon>Bacteria</taxon>
        <taxon>Pseudomonadati</taxon>
        <taxon>Pseudomonadota</taxon>
        <taxon>Gammaproteobacteria</taxon>
        <taxon>Aeromonadales</taxon>
        <taxon>Aeromonadaceae</taxon>
        <taxon>Aeromonas</taxon>
    </lineage>
</organism>
<evidence type="ECO:0000313" key="2">
    <source>
        <dbReference type="Proteomes" id="UP000233526"/>
    </source>
</evidence>
<proteinExistence type="predicted"/>
<protein>
    <submittedName>
        <fullName evidence="1">Uncharacterized protein</fullName>
    </submittedName>
</protein>
<dbReference type="AlphaFoldDB" id="A0A2N3IVH1"/>
<gene>
    <name evidence="1" type="ORF">AOX56_18905</name>
</gene>
<reference evidence="1 2" key="1">
    <citation type="journal article" date="2017" name="Front. Microbiol.">
        <title>Strong Genomic and Phenotypic Heterogeneity in the Aeromonas sobria Species Complex.</title>
        <authorList>
            <person name="Gauthier J."/>
            <person name="Vincent A.T."/>
            <person name="Charette S.J."/>
            <person name="Derome N."/>
        </authorList>
    </citation>
    <scope>NUCLEOTIDE SEQUENCE [LARGE SCALE GENOMIC DNA]</scope>
    <source>
        <strain evidence="1 2">JF2635</strain>
    </source>
</reference>
<sequence>MVKLSSELMSLFKITNDDVSIYLENNAGFYGLHESRISSLLFSQLTDAIKNRKFSSFAVTDLMQAIDGVNHRHVVENRFKHPPLQGFYKSHFITPAFIMKNLINEWGLNFENSKKFDTLCKKIISEEEINPSKHGWQDRFAHEFVIEGYKNRANKNNLTGEWLIYSKYKGMNIFLCLASHSSNTQDDFLIYKTMKHFCAKEFPFLFDLNHLI</sequence>
<evidence type="ECO:0000313" key="1">
    <source>
        <dbReference type="EMBL" id="PKQ76271.1"/>
    </source>
</evidence>
<accession>A0A2N3IVH1</accession>
<name>A0A2N3IVH1_AERSO</name>
<comment type="caution">
    <text evidence="1">The sequence shown here is derived from an EMBL/GenBank/DDBJ whole genome shotgun (WGS) entry which is preliminary data.</text>
</comment>
<dbReference type="Proteomes" id="UP000233526">
    <property type="component" value="Unassembled WGS sequence"/>
</dbReference>
<dbReference type="EMBL" id="LJZX01000043">
    <property type="protein sequence ID" value="PKQ76271.1"/>
    <property type="molecule type" value="Genomic_DNA"/>
</dbReference>
<dbReference type="RefSeq" id="WP_101318980.1">
    <property type="nucleotide sequence ID" value="NZ_CAWNSS010000043.1"/>
</dbReference>